<keyword evidence="3" id="KW-1185">Reference proteome</keyword>
<name>A0A0B5F7J6_STRA4</name>
<proteinExistence type="predicted"/>
<evidence type="ECO:0000313" key="2">
    <source>
        <dbReference type="EMBL" id="AJE86427.1"/>
    </source>
</evidence>
<feature type="compositionally biased region" description="Basic and acidic residues" evidence="1">
    <location>
        <begin position="73"/>
        <end position="85"/>
    </location>
</feature>
<dbReference type="KEGG" id="sals:SLNWT_6051"/>
<dbReference type="EMBL" id="CP010519">
    <property type="protein sequence ID" value="AJE86427.1"/>
    <property type="molecule type" value="Genomic_DNA"/>
</dbReference>
<gene>
    <name evidence="2" type="ORF">SLNWT_6051</name>
</gene>
<feature type="region of interest" description="Disordered" evidence="1">
    <location>
        <begin position="53"/>
        <end position="85"/>
    </location>
</feature>
<reference evidence="2 3" key="1">
    <citation type="submission" date="2015-01" db="EMBL/GenBank/DDBJ databases">
        <title>Enhanced salinomycin production by adjusting the supply of polyketide extender units in Streptomyce albus DSM 41398.</title>
        <authorList>
            <person name="Lu C."/>
        </authorList>
    </citation>
    <scope>NUCLEOTIDE SEQUENCE [LARGE SCALE GENOMIC DNA]</scope>
    <source>
        <strain evidence="3">ATCC 21838 / DSM 41398 / FERM P-419 / JCM 4703 / NBRC 107858</strain>
    </source>
</reference>
<evidence type="ECO:0000256" key="1">
    <source>
        <dbReference type="SAM" id="MobiDB-lite"/>
    </source>
</evidence>
<evidence type="ECO:0000313" key="3">
    <source>
        <dbReference type="Proteomes" id="UP000031523"/>
    </source>
</evidence>
<dbReference type="Proteomes" id="UP000031523">
    <property type="component" value="Chromosome"/>
</dbReference>
<sequence length="85" mass="8996">MPQFTEFGAGLHLGELLCGGQRRPAARAALRRRWWFGGHGFSSRCGTGVRTDIGGAAGGPGPGALARTHAPGRRSELDHGTVWRC</sequence>
<organism evidence="2 3">
    <name type="scientific">Streptomyces albus (strain ATCC 21838 / DSM 41398 / FERM P-419 / JCM 4703 / NBRC 107858)</name>
    <dbReference type="NCBI Taxonomy" id="1081613"/>
    <lineage>
        <taxon>Bacteria</taxon>
        <taxon>Bacillati</taxon>
        <taxon>Actinomycetota</taxon>
        <taxon>Actinomycetes</taxon>
        <taxon>Kitasatosporales</taxon>
        <taxon>Streptomycetaceae</taxon>
        <taxon>Streptomyces</taxon>
    </lineage>
</organism>
<accession>A0A0B5F7J6</accession>
<dbReference type="AlphaFoldDB" id="A0A0B5F7J6"/>
<protein>
    <submittedName>
        <fullName evidence="2">Uncharacterized protein</fullName>
    </submittedName>
</protein>